<evidence type="ECO:0000313" key="1">
    <source>
        <dbReference type="EMBL" id="TBU54571.1"/>
    </source>
</evidence>
<dbReference type="Pfam" id="PF06985">
    <property type="entry name" value="HET"/>
    <property type="match status" value="1"/>
</dbReference>
<dbReference type="Proteomes" id="UP000292082">
    <property type="component" value="Unassembled WGS sequence"/>
</dbReference>
<gene>
    <name evidence="1" type="ORF">BD310DRAFT_935506</name>
</gene>
<keyword evidence="2" id="KW-1185">Reference proteome</keyword>
<dbReference type="PANTHER" id="PTHR33112:SF16">
    <property type="entry name" value="HETEROKARYON INCOMPATIBILITY DOMAIN-CONTAINING PROTEIN"/>
    <property type="match status" value="1"/>
</dbReference>
<accession>A0A4Q9NCS1</accession>
<sequence>MGTQISLMICPCCNGHDAIERPPSKICETCWKGLFMAHLGLLQKVHPSRGGDQTSGGFTYRTTWAEVASRASEGCRWCQLVYATKEEEEEPGPESPLRIVVGSQGCLQNCTPKGTQDLSVFIDDTLHFIGYVYTTADDPAAQYIVARNRVLDVGTTKSLALAKQSLDECIYTHNSCPRPLALPPFLPTRLIDCSNVAHPRLIATDGTRGSYAALSYVWGEPQPHSTTVSNLETYLKFIDPEHLPQTILDAIHTTHEIGLDYLWADTLCIIQDSPEDKGRELSRMRLVYRDAHVTIIAASARRVSEGFLQERPAAPITDHSTFLRDITLPFLCPPGKGHSGEHAVGELRVSPIWTYTDPPGQPSVQYNPNVEPVNDRGWCMQEYFMSPRSLVFASHTLQFHCQTAVQNVGSAYHDEERRARLPDVLFLQDEDLQLIADLGGDEWQLREAWHMLVRDYTRRSITVPGDKLVALGGIAEGMHRIFRTQYLAGLWRDTLLADLLWSKRVRSDIPRPREYRAPSWSWAAVDGQVEAGAISVRSGKGLHVAHVVTCDITLKNAEIPYGEVIAGKLTLRSPVVACAWNLKTPNLLYRIDSLPDPAVITSTDDDEELEVAMEAIGIGYIDSDDDEGVKGVWAVPIHWSNNIVAGLIVDREHSQAPAAGGKRFRRIGYFNTHAAAGLVNWLRDVPLVDIEII</sequence>
<organism evidence="1 2">
    <name type="scientific">Dichomitus squalens</name>
    <dbReference type="NCBI Taxonomy" id="114155"/>
    <lineage>
        <taxon>Eukaryota</taxon>
        <taxon>Fungi</taxon>
        <taxon>Dikarya</taxon>
        <taxon>Basidiomycota</taxon>
        <taxon>Agaricomycotina</taxon>
        <taxon>Agaricomycetes</taxon>
        <taxon>Polyporales</taxon>
        <taxon>Polyporaceae</taxon>
        <taxon>Dichomitus</taxon>
    </lineage>
</organism>
<evidence type="ECO:0000313" key="2">
    <source>
        <dbReference type="Proteomes" id="UP000292082"/>
    </source>
</evidence>
<dbReference type="AlphaFoldDB" id="A0A4Q9NCS1"/>
<dbReference type="EMBL" id="ML145185">
    <property type="protein sequence ID" value="TBU54571.1"/>
    <property type="molecule type" value="Genomic_DNA"/>
</dbReference>
<dbReference type="InterPro" id="IPR010730">
    <property type="entry name" value="HET"/>
</dbReference>
<reference evidence="1 2" key="1">
    <citation type="submission" date="2019-01" db="EMBL/GenBank/DDBJ databases">
        <title>Draft genome sequences of three monokaryotic isolates of the white-rot basidiomycete fungus Dichomitus squalens.</title>
        <authorList>
            <consortium name="DOE Joint Genome Institute"/>
            <person name="Lopez S.C."/>
            <person name="Andreopoulos B."/>
            <person name="Pangilinan J."/>
            <person name="Lipzen A."/>
            <person name="Riley R."/>
            <person name="Ahrendt S."/>
            <person name="Ng V."/>
            <person name="Barry K."/>
            <person name="Daum C."/>
            <person name="Grigoriev I.V."/>
            <person name="Hilden K.S."/>
            <person name="Makela M.R."/>
            <person name="de Vries R.P."/>
        </authorList>
    </citation>
    <scope>NUCLEOTIDE SEQUENCE [LARGE SCALE GENOMIC DNA]</scope>
    <source>
        <strain evidence="1 2">CBS 464.89</strain>
    </source>
</reference>
<dbReference type="PANTHER" id="PTHR33112">
    <property type="entry name" value="DOMAIN PROTEIN, PUTATIVE-RELATED"/>
    <property type="match status" value="1"/>
</dbReference>
<proteinExistence type="predicted"/>
<protein>
    <submittedName>
        <fullName evidence="1">Heterokaryon incompatibility protein-domain-containing protein</fullName>
    </submittedName>
</protein>
<name>A0A4Q9NCS1_9APHY</name>